<evidence type="ECO:0000256" key="1">
    <source>
        <dbReference type="ARBA" id="ARBA00009508"/>
    </source>
</evidence>
<protein>
    <submittedName>
        <fullName evidence="4">Complex 1 LYR protein domain-containing protein</fullName>
    </submittedName>
</protein>
<accession>A0A915JM95</accession>
<name>A0A915JM95_ROMCU</name>
<feature type="domain" description="Complex 1 LYR protein" evidence="2">
    <location>
        <begin position="8"/>
        <end position="63"/>
    </location>
</feature>
<proteinExistence type="inferred from homology"/>
<comment type="similarity">
    <text evidence="1">Belongs to the complex I LYR family.</text>
</comment>
<dbReference type="GO" id="GO:1990221">
    <property type="term" value="C:L-cysteine desulfurase complex"/>
    <property type="evidence" value="ECO:0007669"/>
    <property type="project" value="TreeGrafter"/>
</dbReference>
<dbReference type="WBParaSite" id="nRc.2.0.1.t27329-RA">
    <property type="protein sequence ID" value="nRc.2.0.1.t27329-RA"/>
    <property type="gene ID" value="nRc.2.0.1.g27329"/>
</dbReference>
<organism evidence="3 4">
    <name type="scientific">Romanomermis culicivorax</name>
    <name type="common">Nematode worm</name>
    <dbReference type="NCBI Taxonomy" id="13658"/>
    <lineage>
        <taxon>Eukaryota</taxon>
        <taxon>Metazoa</taxon>
        <taxon>Ecdysozoa</taxon>
        <taxon>Nematoda</taxon>
        <taxon>Enoplea</taxon>
        <taxon>Dorylaimia</taxon>
        <taxon>Mermithida</taxon>
        <taxon>Mermithoidea</taxon>
        <taxon>Mermithidae</taxon>
        <taxon>Romanomermis</taxon>
    </lineage>
</organism>
<sequence>MTPTKLSWIKLYKDLIRQGRLFASYNYREYTLRRVRDHFQFYRKQNLNEEQSLQLYNKGLTELASLKRQVTVNRLYAGPKLVIENPNFAA</sequence>
<dbReference type="InterPro" id="IPR045297">
    <property type="entry name" value="Complex1_LYR_LYRM4"/>
</dbReference>
<dbReference type="GO" id="GO:0016226">
    <property type="term" value="P:iron-sulfur cluster assembly"/>
    <property type="evidence" value="ECO:0007669"/>
    <property type="project" value="InterPro"/>
</dbReference>
<evidence type="ECO:0000259" key="2">
    <source>
        <dbReference type="Pfam" id="PF05347"/>
    </source>
</evidence>
<dbReference type="OMA" id="IRDHFTI"/>
<dbReference type="InterPro" id="IPR008011">
    <property type="entry name" value="Complex1_LYR_dom"/>
</dbReference>
<dbReference type="Pfam" id="PF05347">
    <property type="entry name" value="Complex1_LYR"/>
    <property type="match status" value="1"/>
</dbReference>
<dbReference type="Proteomes" id="UP000887565">
    <property type="component" value="Unplaced"/>
</dbReference>
<dbReference type="GO" id="GO:0005739">
    <property type="term" value="C:mitochondrion"/>
    <property type="evidence" value="ECO:0007669"/>
    <property type="project" value="TreeGrafter"/>
</dbReference>
<dbReference type="AlphaFoldDB" id="A0A915JM95"/>
<dbReference type="InterPro" id="IPR051522">
    <property type="entry name" value="ISC_assembly_LYR"/>
</dbReference>
<dbReference type="PANTHER" id="PTHR13166">
    <property type="entry name" value="PROTEIN C6ORF149"/>
    <property type="match status" value="1"/>
</dbReference>
<reference evidence="4" key="1">
    <citation type="submission" date="2022-11" db="UniProtKB">
        <authorList>
            <consortium name="WormBaseParasite"/>
        </authorList>
    </citation>
    <scope>IDENTIFICATION</scope>
</reference>
<evidence type="ECO:0000313" key="3">
    <source>
        <dbReference type="Proteomes" id="UP000887565"/>
    </source>
</evidence>
<dbReference type="PANTHER" id="PTHR13166:SF7">
    <property type="entry name" value="LYR MOTIF-CONTAINING PROTEIN 4"/>
    <property type="match status" value="1"/>
</dbReference>
<dbReference type="CDD" id="cd20264">
    <property type="entry name" value="Complex1_LYR_LYRM4"/>
    <property type="match status" value="1"/>
</dbReference>
<evidence type="ECO:0000313" key="4">
    <source>
        <dbReference type="WBParaSite" id="nRc.2.0.1.t27329-RA"/>
    </source>
</evidence>
<keyword evidence="3" id="KW-1185">Reference proteome</keyword>